<evidence type="ECO:0000313" key="3">
    <source>
        <dbReference type="Proteomes" id="UP000789831"/>
    </source>
</evidence>
<dbReference type="AlphaFoldDB" id="A0A9N9FYU8"/>
<gene>
    <name evidence="2" type="ORF">AGERDE_LOCUS7720</name>
</gene>
<organism evidence="2 3">
    <name type="scientific">Ambispora gerdemannii</name>
    <dbReference type="NCBI Taxonomy" id="144530"/>
    <lineage>
        <taxon>Eukaryota</taxon>
        <taxon>Fungi</taxon>
        <taxon>Fungi incertae sedis</taxon>
        <taxon>Mucoromycota</taxon>
        <taxon>Glomeromycotina</taxon>
        <taxon>Glomeromycetes</taxon>
        <taxon>Archaeosporales</taxon>
        <taxon>Ambisporaceae</taxon>
        <taxon>Ambispora</taxon>
    </lineage>
</organism>
<evidence type="ECO:0000256" key="1">
    <source>
        <dbReference type="SAM" id="MobiDB-lite"/>
    </source>
</evidence>
<comment type="caution">
    <text evidence="2">The sequence shown here is derived from an EMBL/GenBank/DDBJ whole genome shotgun (WGS) entry which is preliminary data.</text>
</comment>
<dbReference type="OrthoDB" id="2448227at2759"/>
<dbReference type="Proteomes" id="UP000789831">
    <property type="component" value="Unassembled WGS sequence"/>
</dbReference>
<reference evidence="2" key="1">
    <citation type="submission" date="2021-06" db="EMBL/GenBank/DDBJ databases">
        <authorList>
            <person name="Kallberg Y."/>
            <person name="Tangrot J."/>
            <person name="Rosling A."/>
        </authorList>
    </citation>
    <scope>NUCLEOTIDE SEQUENCE</scope>
    <source>
        <strain evidence="2">MT106</strain>
    </source>
</reference>
<proteinExistence type="predicted"/>
<name>A0A9N9FYU8_9GLOM</name>
<keyword evidence="3" id="KW-1185">Reference proteome</keyword>
<evidence type="ECO:0000313" key="2">
    <source>
        <dbReference type="EMBL" id="CAG8572717.1"/>
    </source>
</evidence>
<dbReference type="EMBL" id="CAJVPL010001470">
    <property type="protein sequence ID" value="CAG8572717.1"/>
    <property type="molecule type" value="Genomic_DNA"/>
</dbReference>
<feature type="compositionally biased region" description="Basic residues" evidence="1">
    <location>
        <begin position="258"/>
        <end position="273"/>
    </location>
</feature>
<protein>
    <submittedName>
        <fullName evidence="2">7126_t:CDS:1</fullName>
    </submittedName>
</protein>
<feature type="region of interest" description="Disordered" evidence="1">
    <location>
        <begin position="251"/>
        <end position="273"/>
    </location>
</feature>
<sequence length="273" mass="31918">MNQIQVEDRFDFSHLDKSSQSSYIHKLIDDTFQKYPVLFKLLNFRNSFYSSIDIDISVSTNTSLTEEINKTINELSAHPLETELRIFTYTIADQIAKLCNKQANFGNFLLDKHNEIIETTNQILQNYKCQQSSINSAEIQYPTISSSNCAVEKSKKTRDRIDPETTLWLIKYLLDNNFEKPHKNYITLLSHWSNIPEEDINRWYIRTNYNYLKEKIDKKYRDGLIDRALKYGRQLGKARITKLNDGAIFNSTGADRGGRRKAKQARQKANNRI</sequence>
<accession>A0A9N9FYU8</accession>